<dbReference type="CDD" id="cd01561">
    <property type="entry name" value="CBS_like"/>
    <property type="match status" value="1"/>
</dbReference>
<evidence type="ECO:0000259" key="17">
    <source>
        <dbReference type="Pfam" id="PF00291"/>
    </source>
</evidence>
<comment type="caution">
    <text evidence="18">The sequence shown here is derived from an EMBL/GenBank/DDBJ whole genome shotgun (WGS) entry which is preliminary data.</text>
</comment>
<feature type="non-terminal residue" evidence="18">
    <location>
        <position position="1"/>
    </location>
</feature>
<dbReference type="Pfam" id="PF00291">
    <property type="entry name" value="PALP"/>
    <property type="match status" value="1"/>
</dbReference>
<comment type="subcellular location">
    <subcellularLocation>
        <location evidence="2">Mitochondrion outer membrane</location>
        <topology evidence="2">Single-pass membrane protein</topology>
    </subcellularLocation>
</comment>
<evidence type="ECO:0000256" key="4">
    <source>
        <dbReference type="ARBA" id="ARBA00012681"/>
    </source>
</evidence>
<evidence type="ECO:0000256" key="1">
    <source>
        <dbReference type="ARBA" id="ARBA00001933"/>
    </source>
</evidence>
<dbReference type="FunFam" id="3.40.50.1100:FF:000016">
    <property type="entry name" value="Cysteine synthase A"/>
    <property type="match status" value="1"/>
</dbReference>
<evidence type="ECO:0000256" key="15">
    <source>
        <dbReference type="ARBA" id="ARBA00078545"/>
    </source>
</evidence>
<evidence type="ECO:0000256" key="7">
    <source>
        <dbReference type="ARBA" id="ARBA00022692"/>
    </source>
</evidence>
<feature type="domain" description="Tryptophan synthase beta chain-like PALP" evidence="17">
    <location>
        <begin position="213"/>
        <end position="427"/>
    </location>
</feature>
<dbReference type="InterPro" id="IPR001926">
    <property type="entry name" value="TrpB-like_PALP"/>
</dbReference>
<dbReference type="OrthoDB" id="10259545at2759"/>
<dbReference type="InterPro" id="IPR001216">
    <property type="entry name" value="P-phosphate_BS"/>
</dbReference>
<keyword evidence="13" id="KW-0198">Cysteine biosynthesis</keyword>
<dbReference type="Proteomes" id="UP000759537">
    <property type="component" value="Unassembled WGS sequence"/>
</dbReference>
<evidence type="ECO:0000256" key="6">
    <source>
        <dbReference type="ARBA" id="ARBA00022679"/>
    </source>
</evidence>
<evidence type="ECO:0000256" key="9">
    <source>
        <dbReference type="ARBA" id="ARBA00022898"/>
    </source>
</evidence>
<comment type="cofactor">
    <cofactor evidence="1">
        <name>pyridoxal 5'-phosphate</name>
        <dbReference type="ChEBI" id="CHEBI:597326"/>
    </cofactor>
</comment>
<keyword evidence="19" id="KW-1185">Reference proteome</keyword>
<evidence type="ECO:0000256" key="2">
    <source>
        <dbReference type="ARBA" id="ARBA00004572"/>
    </source>
</evidence>
<evidence type="ECO:0000256" key="14">
    <source>
        <dbReference type="ARBA" id="ARBA00047931"/>
    </source>
</evidence>
<reference evidence="18" key="1">
    <citation type="submission" date="2019-10" db="EMBL/GenBank/DDBJ databases">
        <authorList>
            <consortium name="DOE Joint Genome Institute"/>
            <person name="Kuo A."/>
            <person name="Miyauchi S."/>
            <person name="Kiss E."/>
            <person name="Drula E."/>
            <person name="Kohler A."/>
            <person name="Sanchez-Garcia M."/>
            <person name="Andreopoulos B."/>
            <person name="Barry K.W."/>
            <person name="Bonito G."/>
            <person name="Buee M."/>
            <person name="Carver A."/>
            <person name="Chen C."/>
            <person name="Cichocki N."/>
            <person name="Clum A."/>
            <person name="Culley D."/>
            <person name="Crous P.W."/>
            <person name="Fauchery L."/>
            <person name="Girlanda M."/>
            <person name="Hayes R."/>
            <person name="Keri Z."/>
            <person name="LaButti K."/>
            <person name="Lipzen A."/>
            <person name="Lombard V."/>
            <person name="Magnuson J."/>
            <person name="Maillard F."/>
            <person name="Morin E."/>
            <person name="Murat C."/>
            <person name="Nolan M."/>
            <person name="Ohm R."/>
            <person name="Pangilinan J."/>
            <person name="Pereira M."/>
            <person name="Perotto S."/>
            <person name="Peter M."/>
            <person name="Riley R."/>
            <person name="Sitrit Y."/>
            <person name="Stielow B."/>
            <person name="Szollosi G."/>
            <person name="Zifcakova L."/>
            <person name="Stursova M."/>
            <person name="Spatafora J.W."/>
            <person name="Tedersoo L."/>
            <person name="Vaario L.-M."/>
            <person name="Yamada A."/>
            <person name="Yan M."/>
            <person name="Wang P."/>
            <person name="Xu J."/>
            <person name="Bruns T."/>
            <person name="Baldrian P."/>
            <person name="Vilgalys R."/>
            <person name="Henrissat B."/>
            <person name="Grigoriev I.V."/>
            <person name="Hibbett D."/>
            <person name="Nagy L.G."/>
            <person name="Martin F.M."/>
        </authorList>
    </citation>
    <scope>NUCLEOTIDE SEQUENCE</scope>
    <source>
        <strain evidence="18">Prilba</strain>
    </source>
</reference>
<keyword evidence="7 16" id="KW-0812">Transmembrane</keyword>
<dbReference type="Gene3D" id="3.40.50.1100">
    <property type="match status" value="3"/>
</dbReference>
<dbReference type="PROSITE" id="PS00901">
    <property type="entry name" value="CYS_SYNTHASE"/>
    <property type="match status" value="1"/>
</dbReference>
<organism evidence="18 19">
    <name type="scientific">Russula ochroleuca</name>
    <dbReference type="NCBI Taxonomy" id="152965"/>
    <lineage>
        <taxon>Eukaryota</taxon>
        <taxon>Fungi</taxon>
        <taxon>Dikarya</taxon>
        <taxon>Basidiomycota</taxon>
        <taxon>Agaricomycotina</taxon>
        <taxon>Agaricomycetes</taxon>
        <taxon>Russulales</taxon>
        <taxon>Russulaceae</taxon>
        <taxon>Russula</taxon>
    </lineage>
</organism>
<dbReference type="EMBL" id="WHVB01000019">
    <property type="protein sequence ID" value="KAF8472986.1"/>
    <property type="molecule type" value="Genomic_DNA"/>
</dbReference>
<name>A0A9P5JZS6_9AGAM</name>
<dbReference type="GO" id="GO:0006535">
    <property type="term" value="P:cysteine biosynthetic process from serine"/>
    <property type="evidence" value="ECO:0007669"/>
    <property type="project" value="InterPro"/>
</dbReference>
<dbReference type="FunFam" id="3.40.50.1100:FF:000096">
    <property type="entry name" value="Related to cysteine synthase"/>
    <property type="match status" value="1"/>
</dbReference>
<keyword evidence="5" id="KW-0028">Amino-acid biosynthesis</keyword>
<evidence type="ECO:0000313" key="19">
    <source>
        <dbReference type="Proteomes" id="UP000759537"/>
    </source>
</evidence>
<dbReference type="InterPro" id="IPR036052">
    <property type="entry name" value="TrpB-like_PALP_sf"/>
</dbReference>
<evidence type="ECO:0000256" key="3">
    <source>
        <dbReference type="ARBA" id="ARBA00007103"/>
    </source>
</evidence>
<comment type="similarity">
    <text evidence="3">Belongs to the cysteine synthase/cystathionine beta-synthase family.</text>
</comment>
<evidence type="ECO:0000313" key="18">
    <source>
        <dbReference type="EMBL" id="KAF8472986.1"/>
    </source>
</evidence>
<dbReference type="PANTHER" id="PTHR10314">
    <property type="entry name" value="CYSTATHIONINE BETA-SYNTHASE"/>
    <property type="match status" value="1"/>
</dbReference>
<dbReference type="EC" id="2.5.1.47" evidence="4"/>
<keyword evidence="8" id="KW-1000">Mitochondrion outer membrane</keyword>
<dbReference type="InterPro" id="IPR050214">
    <property type="entry name" value="Cys_Synth/Cystath_Beta-Synth"/>
</dbReference>
<dbReference type="AlphaFoldDB" id="A0A9P5JZS6"/>
<comment type="catalytic activity">
    <reaction evidence="14">
        <text>O-acetyl-L-serine + hydrogen sulfide = L-cysteine + acetate</text>
        <dbReference type="Rhea" id="RHEA:14829"/>
        <dbReference type="ChEBI" id="CHEBI:29919"/>
        <dbReference type="ChEBI" id="CHEBI:30089"/>
        <dbReference type="ChEBI" id="CHEBI:35235"/>
        <dbReference type="ChEBI" id="CHEBI:58340"/>
        <dbReference type="EC" id="2.5.1.47"/>
    </reaction>
</comment>
<dbReference type="GO" id="GO:0004124">
    <property type="term" value="F:cysteine synthase activity"/>
    <property type="evidence" value="ECO:0007669"/>
    <property type="project" value="UniProtKB-EC"/>
</dbReference>
<accession>A0A9P5JZS6</accession>
<evidence type="ECO:0000256" key="8">
    <source>
        <dbReference type="ARBA" id="ARBA00022787"/>
    </source>
</evidence>
<evidence type="ECO:0000256" key="10">
    <source>
        <dbReference type="ARBA" id="ARBA00022989"/>
    </source>
</evidence>
<gene>
    <name evidence="18" type="ORF">DFH94DRAFT_807297</name>
</gene>
<dbReference type="GO" id="GO:0005741">
    <property type="term" value="C:mitochondrial outer membrane"/>
    <property type="evidence" value="ECO:0007669"/>
    <property type="project" value="UniProtKB-SubCell"/>
</dbReference>
<keyword evidence="12 16" id="KW-0472">Membrane</keyword>
<sequence>SWVPSPSTARHLFYGVLIGFSLSFATTSAISAYRKRTEDGAMTRADLRPIELRSDEVLDGVTGLIGNTPLVRINSLSDALGVEILGKAEYLNPGGSVKDRVALRMIEDAERDGLLEPYTGSRIFEGTVGSTGISIATIARARGYDTTIIMPDDVALEKVKALEALGANVERVRPASIVDKKQASLPNLAREYALHFTNSGTHGTSKRSFSSNHAHPHIVKETASSGAVVVLNGNGNGHASFDEEKSRSHRRGFFADQFENRSNFDAHFTGTGPEIWRQTNGEISGFVAGAGTGGTIAGTGQFLKSMAEDILVVLADPEGSGLYNKVKHGVMYDRKESEGTRRRHQVDTVVEGIGINRITKNIELALPVIDDAFRITDAEAVSMARFLVQRDGLFLGSSSAVNLVACVKLVRKMGWGNGEKVVTVLCDSGARHYSKFWDDAYLSKAGIPIDVGIVQDLLTQPFPPMSSITKI</sequence>
<protein>
    <recommendedName>
        <fullName evidence="4">cysteine synthase</fullName>
        <ecNumber evidence="4">2.5.1.47</ecNumber>
    </recommendedName>
    <alternativeName>
        <fullName evidence="15">Cysteine synthase-like protein</fullName>
    </alternativeName>
</protein>
<evidence type="ECO:0000256" key="12">
    <source>
        <dbReference type="ARBA" id="ARBA00023136"/>
    </source>
</evidence>
<keyword evidence="9" id="KW-0663">Pyridoxal phosphate</keyword>
<evidence type="ECO:0000256" key="16">
    <source>
        <dbReference type="SAM" id="Phobius"/>
    </source>
</evidence>
<evidence type="ECO:0000256" key="5">
    <source>
        <dbReference type="ARBA" id="ARBA00022605"/>
    </source>
</evidence>
<keyword evidence="6" id="KW-0808">Transferase</keyword>
<evidence type="ECO:0000256" key="13">
    <source>
        <dbReference type="ARBA" id="ARBA00023192"/>
    </source>
</evidence>
<reference evidence="18" key="2">
    <citation type="journal article" date="2020" name="Nat. Commun.">
        <title>Large-scale genome sequencing of mycorrhizal fungi provides insights into the early evolution of symbiotic traits.</title>
        <authorList>
            <person name="Miyauchi S."/>
            <person name="Kiss E."/>
            <person name="Kuo A."/>
            <person name="Drula E."/>
            <person name="Kohler A."/>
            <person name="Sanchez-Garcia M."/>
            <person name="Morin E."/>
            <person name="Andreopoulos B."/>
            <person name="Barry K.W."/>
            <person name="Bonito G."/>
            <person name="Buee M."/>
            <person name="Carver A."/>
            <person name="Chen C."/>
            <person name="Cichocki N."/>
            <person name="Clum A."/>
            <person name="Culley D."/>
            <person name="Crous P.W."/>
            <person name="Fauchery L."/>
            <person name="Girlanda M."/>
            <person name="Hayes R.D."/>
            <person name="Keri Z."/>
            <person name="LaButti K."/>
            <person name="Lipzen A."/>
            <person name="Lombard V."/>
            <person name="Magnuson J."/>
            <person name="Maillard F."/>
            <person name="Murat C."/>
            <person name="Nolan M."/>
            <person name="Ohm R.A."/>
            <person name="Pangilinan J."/>
            <person name="Pereira M.F."/>
            <person name="Perotto S."/>
            <person name="Peter M."/>
            <person name="Pfister S."/>
            <person name="Riley R."/>
            <person name="Sitrit Y."/>
            <person name="Stielow J.B."/>
            <person name="Szollosi G."/>
            <person name="Zifcakova L."/>
            <person name="Stursova M."/>
            <person name="Spatafora J.W."/>
            <person name="Tedersoo L."/>
            <person name="Vaario L.M."/>
            <person name="Yamada A."/>
            <person name="Yan M."/>
            <person name="Wang P."/>
            <person name="Xu J."/>
            <person name="Bruns T."/>
            <person name="Baldrian P."/>
            <person name="Vilgalys R."/>
            <person name="Dunand C."/>
            <person name="Henrissat B."/>
            <person name="Grigoriev I.V."/>
            <person name="Hibbett D."/>
            <person name="Nagy L.G."/>
            <person name="Martin F.M."/>
        </authorList>
    </citation>
    <scope>NUCLEOTIDE SEQUENCE</scope>
    <source>
        <strain evidence="18">Prilba</strain>
    </source>
</reference>
<dbReference type="SUPFAM" id="SSF53686">
    <property type="entry name" value="Tryptophan synthase beta subunit-like PLP-dependent enzymes"/>
    <property type="match status" value="1"/>
</dbReference>
<proteinExistence type="inferred from homology"/>
<feature type="transmembrane region" description="Helical" evidence="16">
    <location>
        <begin position="12"/>
        <end position="33"/>
    </location>
</feature>
<evidence type="ECO:0000256" key="11">
    <source>
        <dbReference type="ARBA" id="ARBA00023128"/>
    </source>
</evidence>
<keyword evidence="11" id="KW-0496">Mitochondrion</keyword>
<keyword evidence="10 16" id="KW-1133">Transmembrane helix</keyword>